<dbReference type="PROSITE" id="PS51732">
    <property type="entry name" value="ASN_GLN_ASE_3"/>
    <property type="match status" value="1"/>
</dbReference>
<dbReference type="EC" id="3.5.1.1" evidence="3"/>
<dbReference type="InterPro" id="IPR006034">
    <property type="entry name" value="Asparaginase/glutaminase-like"/>
</dbReference>
<protein>
    <submittedName>
        <fullName evidence="3">Asparaginase domain-containing protein</fullName>
        <ecNumber evidence="3">3.5.1.1</ecNumber>
    </submittedName>
</protein>
<feature type="domain" description="L-asparaginase N-terminal" evidence="2">
    <location>
        <begin position="3"/>
        <end position="153"/>
    </location>
</feature>
<evidence type="ECO:0000313" key="3">
    <source>
        <dbReference type="EMBL" id="MFL9880098.1"/>
    </source>
</evidence>
<organism evidence="3 4">
    <name type="scientific">Herbaspirillum rhizosphaerae</name>
    <dbReference type="NCBI Taxonomy" id="346179"/>
    <lineage>
        <taxon>Bacteria</taxon>
        <taxon>Pseudomonadati</taxon>
        <taxon>Pseudomonadota</taxon>
        <taxon>Betaproteobacteria</taxon>
        <taxon>Burkholderiales</taxon>
        <taxon>Oxalobacteraceae</taxon>
        <taxon>Herbaspirillum</taxon>
    </lineage>
</organism>
<dbReference type="PIRSF" id="PIRSF500176">
    <property type="entry name" value="L_ASNase"/>
    <property type="match status" value="1"/>
</dbReference>
<evidence type="ECO:0000256" key="1">
    <source>
        <dbReference type="PROSITE-ProRule" id="PRU10100"/>
    </source>
</evidence>
<dbReference type="Proteomes" id="UP001629214">
    <property type="component" value="Unassembled WGS sequence"/>
</dbReference>
<dbReference type="SUPFAM" id="SSF53774">
    <property type="entry name" value="Glutaminase/Asparaginase"/>
    <property type="match status" value="1"/>
</dbReference>
<dbReference type="RefSeq" id="WP_408169177.1">
    <property type="nucleotide sequence ID" value="NZ_JAQQFR010000011.1"/>
</dbReference>
<sequence>MTLRIIATGGTFDKHYDEIAGQLSFANSHLPAVIARARLTVPATLEELPLLDSLDMQDIDRRRVLASCDRSEENAIVIIHGTDTMQDTARVLGAAQLAKTIVLTGAMIPYAIQGSDAQFNFGFACGVAQVLTHGVYVAMNGRVFPWDQVQKNRVAGVFEPIEPQD</sequence>
<accession>A0ABW8ZCJ0</accession>
<dbReference type="PANTHER" id="PTHR11707:SF28">
    <property type="entry name" value="60 KDA LYSOPHOSPHOLIPASE"/>
    <property type="match status" value="1"/>
</dbReference>
<dbReference type="GO" id="GO:0004067">
    <property type="term" value="F:asparaginase activity"/>
    <property type="evidence" value="ECO:0007669"/>
    <property type="project" value="UniProtKB-EC"/>
</dbReference>
<keyword evidence="4" id="KW-1185">Reference proteome</keyword>
<keyword evidence="3" id="KW-0378">Hydrolase</keyword>
<comment type="caution">
    <text evidence="3">The sequence shown here is derived from an EMBL/GenBank/DDBJ whole genome shotgun (WGS) entry which is preliminary data.</text>
</comment>
<dbReference type="InterPro" id="IPR037152">
    <property type="entry name" value="L-asparaginase_N_sf"/>
</dbReference>
<dbReference type="Gene3D" id="3.40.50.1170">
    <property type="entry name" value="L-asparaginase, N-terminal domain"/>
    <property type="match status" value="1"/>
</dbReference>
<dbReference type="PRINTS" id="PR00139">
    <property type="entry name" value="ASNGLNASE"/>
</dbReference>
<dbReference type="PIRSF" id="PIRSF001220">
    <property type="entry name" value="L-ASNase_gatD"/>
    <property type="match status" value="1"/>
</dbReference>
<feature type="active site" evidence="1">
    <location>
        <position position="82"/>
    </location>
</feature>
<name>A0ABW8ZCJ0_9BURK</name>
<proteinExistence type="predicted"/>
<dbReference type="Pfam" id="PF00710">
    <property type="entry name" value="Asparaginase"/>
    <property type="match status" value="1"/>
</dbReference>
<dbReference type="InterPro" id="IPR036152">
    <property type="entry name" value="Asp/glu_Ase-like_sf"/>
</dbReference>
<gene>
    <name evidence="3" type="ORF">PQR63_16985</name>
</gene>
<dbReference type="EMBL" id="JAQQFR010000011">
    <property type="protein sequence ID" value="MFL9880098.1"/>
    <property type="molecule type" value="Genomic_DNA"/>
</dbReference>
<reference evidence="3 4" key="1">
    <citation type="journal article" date="2024" name="Chem. Sci.">
        <title>Discovery of megapolipeptins by genome mining of a Burkholderiales bacteria collection.</title>
        <authorList>
            <person name="Paulo B.S."/>
            <person name="Recchia M.J.J."/>
            <person name="Lee S."/>
            <person name="Fergusson C.H."/>
            <person name="Romanowski S.B."/>
            <person name="Hernandez A."/>
            <person name="Krull N."/>
            <person name="Liu D.Y."/>
            <person name="Cavanagh H."/>
            <person name="Bos A."/>
            <person name="Gray C.A."/>
            <person name="Murphy B.T."/>
            <person name="Linington R.G."/>
            <person name="Eustaquio A.S."/>
        </authorList>
    </citation>
    <scope>NUCLEOTIDE SEQUENCE [LARGE SCALE GENOMIC DNA]</scope>
    <source>
        <strain evidence="3 4">RL21-008-BIB-B</strain>
    </source>
</reference>
<dbReference type="PROSITE" id="PS00917">
    <property type="entry name" value="ASN_GLN_ASE_2"/>
    <property type="match status" value="1"/>
</dbReference>
<evidence type="ECO:0000259" key="2">
    <source>
        <dbReference type="Pfam" id="PF00710"/>
    </source>
</evidence>
<evidence type="ECO:0000313" key="4">
    <source>
        <dbReference type="Proteomes" id="UP001629214"/>
    </source>
</evidence>
<dbReference type="PANTHER" id="PTHR11707">
    <property type="entry name" value="L-ASPARAGINASE"/>
    <property type="match status" value="1"/>
</dbReference>
<dbReference type="InterPro" id="IPR027474">
    <property type="entry name" value="L-asparaginase_N"/>
</dbReference>
<dbReference type="InterPro" id="IPR027475">
    <property type="entry name" value="Asparaginase/glutaminase_AS2"/>
</dbReference>